<sequence>MTLDHYSPSSVGMFDRCPRAWHYRYTEGIKTPPAAAMIVGSSVHTAQARHFGDVLDGAGGLDVDEYAVVAAEDYDRRAAEVDWAREDVDSGSHKDRAVYMARAHRQLIVPTVEDVAAVEHEIRLSPEAIDGLAAALRLETPICGPALVCILDVVDRPVGVTRVRDLKTRGKAPSGVTAYRKRGDPAALEVDTAHRIQLAAYKLADWARSRAKPLTSVDYVWAGKGGDAVSVPVELTDADLRLFLDDLRAMDRQVRAGLFPRRRNGWHCSDRACGYWDRCIGSVGTDL</sequence>
<accession>A0A6M3LEG0</accession>
<proteinExistence type="predicted"/>
<organism evidence="2">
    <name type="scientific">viral metagenome</name>
    <dbReference type="NCBI Taxonomy" id="1070528"/>
    <lineage>
        <taxon>unclassified sequences</taxon>
        <taxon>metagenomes</taxon>
        <taxon>organismal metagenomes</taxon>
    </lineage>
</organism>
<dbReference type="InterPro" id="IPR011604">
    <property type="entry name" value="PDDEXK-like_dom_sf"/>
</dbReference>
<dbReference type="Gene3D" id="3.90.320.10">
    <property type="match status" value="1"/>
</dbReference>
<name>A0A6M3LEG0_9ZZZZ</name>
<protein>
    <submittedName>
        <fullName evidence="2">Putative PD-(D/E)XK nuclease superfamily protein</fullName>
    </submittedName>
</protein>
<dbReference type="InterPro" id="IPR038726">
    <property type="entry name" value="PDDEXK_AddAB-type"/>
</dbReference>
<feature type="domain" description="PD-(D/E)XK endonuclease-like" evidence="1">
    <location>
        <begin position="6"/>
        <end position="279"/>
    </location>
</feature>
<gene>
    <name evidence="2" type="ORF">MM415B04466_0001</name>
</gene>
<dbReference type="AlphaFoldDB" id="A0A6M3LEG0"/>
<dbReference type="Pfam" id="PF12705">
    <property type="entry name" value="PDDEXK_1"/>
    <property type="match status" value="1"/>
</dbReference>
<dbReference type="EMBL" id="MT143097">
    <property type="protein sequence ID" value="QJA92793.1"/>
    <property type="molecule type" value="Genomic_DNA"/>
</dbReference>
<evidence type="ECO:0000259" key="1">
    <source>
        <dbReference type="Pfam" id="PF12705"/>
    </source>
</evidence>
<evidence type="ECO:0000313" key="2">
    <source>
        <dbReference type="EMBL" id="QJA92793.1"/>
    </source>
</evidence>
<reference evidence="2" key="1">
    <citation type="submission" date="2020-03" db="EMBL/GenBank/DDBJ databases">
        <title>The deep terrestrial virosphere.</title>
        <authorList>
            <person name="Holmfeldt K."/>
            <person name="Nilsson E."/>
            <person name="Simone D."/>
            <person name="Lopez-Fernandez M."/>
            <person name="Wu X."/>
            <person name="de Brujin I."/>
            <person name="Lundin D."/>
            <person name="Andersson A."/>
            <person name="Bertilsson S."/>
            <person name="Dopson M."/>
        </authorList>
    </citation>
    <scope>NUCLEOTIDE SEQUENCE</scope>
    <source>
        <strain evidence="2">MM415B04466</strain>
    </source>
</reference>